<name>A0A433TI59_ELYCH</name>
<evidence type="ECO:0000313" key="2">
    <source>
        <dbReference type="Proteomes" id="UP000271974"/>
    </source>
</evidence>
<organism evidence="1 2">
    <name type="scientific">Elysia chlorotica</name>
    <name type="common">Eastern emerald elysia</name>
    <name type="synonym">Sea slug</name>
    <dbReference type="NCBI Taxonomy" id="188477"/>
    <lineage>
        <taxon>Eukaryota</taxon>
        <taxon>Metazoa</taxon>
        <taxon>Spiralia</taxon>
        <taxon>Lophotrochozoa</taxon>
        <taxon>Mollusca</taxon>
        <taxon>Gastropoda</taxon>
        <taxon>Heterobranchia</taxon>
        <taxon>Euthyneura</taxon>
        <taxon>Panpulmonata</taxon>
        <taxon>Sacoglossa</taxon>
        <taxon>Placobranchoidea</taxon>
        <taxon>Plakobranchidae</taxon>
        <taxon>Elysia</taxon>
    </lineage>
</organism>
<sequence>MAQKHYVHPVGGHHECEILGGGSEAEESESNWKACKKNPGHEAFISAQDFKDNYLPRVENDKVRDRIGVLIDLTVRLRVNWISPGRPDGYAFSDARGTDKLRVGTGFIFYVDGPKSDRPCFCYGCGGEKANSKFWRFHVVTAHHVVYDMEEAKASKVDLFYDDDNYCKPGGRMVTV</sequence>
<gene>
    <name evidence="1" type="ORF">EGW08_010981</name>
</gene>
<reference evidence="1 2" key="1">
    <citation type="submission" date="2019-01" db="EMBL/GenBank/DDBJ databases">
        <title>A draft genome assembly of the solar-powered sea slug Elysia chlorotica.</title>
        <authorList>
            <person name="Cai H."/>
            <person name="Li Q."/>
            <person name="Fang X."/>
            <person name="Li J."/>
            <person name="Curtis N.E."/>
            <person name="Altenburger A."/>
            <person name="Shibata T."/>
            <person name="Feng M."/>
            <person name="Maeda T."/>
            <person name="Schwartz J.A."/>
            <person name="Shigenobu S."/>
            <person name="Lundholm N."/>
            <person name="Nishiyama T."/>
            <person name="Yang H."/>
            <person name="Hasebe M."/>
            <person name="Li S."/>
            <person name="Pierce S.K."/>
            <person name="Wang J."/>
        </authorList>
    </citation>
    <scope>NUCLEOTIDE SEQUENCE [LARGE SCALE GENOMIC DNA]</scope>
    <source>
        <strain evidence="1">EC2010</strain>
        <tissue evidence="1">Whole organism of an adult</tissue>
    </source>
</reference>
<accession>A0A433TI59</accession>
<keyword evidence="2" id="KW-1185">Reference proteome</keyword>
<evidence type="ECO:0000313" key="1">
    <source>
        <dbReference type="EMBL" id="RUS81239.1"/>
    </source>
</evidence>
<protein>
    <submittedName>
        <fullName evidence="1">Uncharacterized protein</fullName>
    </submittedName>
</protein>
<dbReference type="AlphaFoldDB" id="A0A433TI59"/>
<dbReference type="EMBL" id="RQTK01000348">
    <property type="protein sequence ID" value="RUS81239.1"/>
    <property type="molecule type" value="Genomic_DNA"/>
</dbReference>
<dbReference type="Proteomes" id="UP000271974">
    <property type="component" value="Unassembled WGS sequence"/>
</dbReference>
<comment type="caution">
    <text evidence="1">The sequence shown here is derived from an EMBL/GenBank/DDBJ whole genome shotgun (WGS) entry which is preliminary data.</text>
</comment>
<proteinExistence type="predicted"/>